<gene>
    <name evidence="1" type="ORF">SMSRO_SF004060</name>
</gene>
<accession>A0A2P6FB26</accession>
<protein>
    <submittedName>
        <fullName evidence="1">Uncharacterized protein</fullName>
    </submittedName>
</protein>
<comment type="caution">
    <text evidence="1">The sequence shown here is derived from an EMBL/GenBank/DDBJ whole genome shotgun (WGS) entry which is preliminary data.</text>
</comment>
<name>A0A2P6FB26_9MOLU</name>
<organism evidence="1 2">
    <name type="scientific">Spiroplasma poulsonii</name>
    <dbReference type="NCBI Taxonomy" id="2138"/>
    <lineage>
        <taxon>Bacteria</taxon>
        <taxon>Bacillati</taxon>
        <taxon>Mycoplasmatota</taxon>
        <taxon>Mollicutes</taxon>
        <taxon>Entomoplasmatales</taxon>
        <taxon>Spiroplasmataceae</taxon>
        <taxon>Spiroplasma</taxon>
    </lineage>
</organism>
<evidence type="ECO:0000313" key="1">
    <source>
        <dbReference type="EMBL" id="PQM30626.1"/>
    </source>
</evidence>
<sequence length="151" mass="17869">MKNPILEKHFHNIRDQLKLVLSIEKIRDSTNPIQLLYDNVLWIRNSGRVITEDDFTYRLELALADTYKTLSLRIDSLLLNAKTLSFSYFKEKLDVKVYNNKLYKQATKILKENYDNRIDDIDFIYIAYQMTELLGEGLRSISSRKLSEVTR</sequence>
<dbReference type="Proteomes" id="UP000031565">
    <property type="component" value="Unassembled WGS sequence"/>
</dbReference>
<evidence type="ECO:0000313" key="2">
    <source>
        <dbReference type="Proteomes" id="UP000031565"/>
    </source>
</evidence>
<dbReference type="OrthoDB" id="389109at2"/>
<dbReference type="AlphaFoldDB" id="A0A2P6FB26"/>
<dbReference type="EMBL" id="JTLV02000001">
    <property type="protein sequence ID" value="PQM30626.1"/>
    <property type="molecule type" value="Genomic_DNA"/>
</dbReference>
<reference evidence="1 2" key="1">
    <citation type="journal article" date="2015" name="MBio">
        <title>Genome sequence of the Drosophila melanogaster male-killing Spiroplasma strain MSRO endosymbiont.</title>
        <authorList>
            <person name="Paredes J.C."/>
            <person name="Herren J.K."/>
            <person name="Schupfer F."/>
            <person name="Marin R."/>
            <person name="Claverol S."/>
            <person name="Kuo C.H."/>
            <person name="Lemaitre B."/>
            <person name="Beven L."/>
        </authorList>
    </citation>
    <scope>NUCLEOTIDE SEQUENCE [LARGE SCALE GENOMIC DNA]</scope>
    <source>
        <strain evidence="1 2">MSRO</strain>
    </source>
</reference>
<dbReference type="RefSeq" id="WP_040092807.1">
    <property type="nucleotide sequence ID" value="NZ_CM020866.1"/>
</dbReference>
<dbReference type="STRING" id="2138.SMSRO_v1c03860"/>
<proteinExistence type="predicted"/>
<keyword evidence="2" id="KW-1185">Reference proteome</keyword>